<evidence type="ECO:0000259" key="7">
    <source>
        <dbReference type="PROSITE" id="PS50262"/>
    </source>
</evidence>
<dbReference type="PANTHER" id="PTHR46641">
    <property type="entry name" value="FMRFAMIDE RECEPTOR-RELATED"/>
    <property type="match status" value="1"/>
</dbReference>
<dbReference type="InterPro" id="IPR017452">
    <property type="entry name" value="GPCR_Rhodpsn_7TM"/>
</dbReference>
<evidence type="ECO:0000256" key="5">
    <source>
        <dbReference type="SAM" id="MobiDB-lite"/>
    </source>
</evidence>
<feature type="transmembrane region" description="Helical" evidence="6">
    <location>
        <begin position="263"/>
        <end position="289"/>
    </location>
</feature>
<sequence length="408" mass="46189">MTLSMEVPLVKDEVLVTSEGNMTPGGAPRDPHEAFYLQARFVTGLVIYPIICVLGLSGNILCIIVMTRKQMSSSTNVYLLSLAISDVVKLVSDLLYFLVVLLVHVDSPSGNKAYGFLYPYAHYIFNSSLCVSAWLTVSVAFERYIYVCHPTKVKAFCSIPRARTISFAVFISMSVIAIPYAMRYRTVENFSNHTGQLTFSLEVTKLWEDRLFADIYTWVQNLLRSIIPLVILIILNVCIIYGIRRCRFGQSKSGRRYRITIMLVFVILIFLVCITPDAIMSTCFGLGYYEEAYLQRGIREITDLLLLVNSATNFVLYCIFNTIFWKNFVFLFCRRCCPGRTQADESNLRWISLVGRSARSAPARCSSKRSAKGNNCGGDSPLLDIHNNHNNHTTDQRLRRASSRQATI</sequence>
<keyword evidence="3 6" id="KW-1133">Transmembrane helix</keyword>
<dbReference type="PROSITE" id="PS50262">
    <property type="entry name" value="G_PROTEIN_RECEP_F1_2"/>
    <property type="match status" value="1"/>
</dbReference>
<dbReference type="InterPro" id="IPR052954">
    <property type="entry name" value="GPCR-Ligand_Int"/>
</dbReference>
<feature type="transmembrane region" description="Helical" evidence="6">
    <location>
        <begin position="304"/>
        <end position="325"/>
    </location>
</feature>
<protein>
    <recommendedName>
        <fullName evidence="7">G-protein coupled receptors family 1 profile domain-containing protein</fullName>
    </recommendedName>
</protein>
<feature type="transmembrane region" description="Helical" evidence="6">
    <location>
        <begin position="162"/>
        <end position="182"/>
    </location>
</feature>
<evidence type="ECO:0000256" key="4">
    <source>
        <dbReference type="ARBA" id="ARBA00023136"/>
    </source>
</evidence>
<gene>
    <name evidence="8" type="ORF">C0Q70_04351</name>
</gene>
<keyword evidence="9" id="KW-1185">Reference proteome</keyword>
<evidence type="ECO:0000256" key="2">
    <source>
        <dbReference type="ARBA" id="ARBA00022692"/>
    </source>
</evidence>
<dbReference type="EMBL" id="PZQS01000002">
    <property type="protein sequence ID" value="PVD37352.1"/>
    <property type="molecule type" value="Genomic_DNA"/>
</dbReference>
<comment type="subcellular location">
    <subcellularLocation>
        <location evidence="1">Membrane</location>
    </subcellularLocation>
</comment>
<dbReference type="Pfam" id="PF00001">
    <property type="entry name" value="7tm_1"/>
    <property type="match status" value="1"/>
</dbReference>
<dbReference type="GO" id="GO:0016020">
    <property type="term" value="C:membrane"/>
    <property type="evidence" value="ECO:0007669"/>
    <property type="project" value="UniProtKB-SubCell"/>
</dbReference>
<evidence type="ECO:0000256" key="6">
    <source>
        <dbReference type="SAM" id="Phobius"/>
    </source>
</evidence>
<evidence type="ECO:0000256" key="3">
    <source>
        <dbReference type="ARBA" id="ARBA00022989"/>
    </source>
</evidence>
<feature type="transmembrane region" description="Helical" evidence="6">
    <location>
        <begin position="222"/>
        <end position="243"/>
    </location>
</feature>
<evidence type="ECO:0000313" key="8">
    <source>
        <dbReference type="EMBL" id="PVD37352.1"/>
    </source>
</evidence>
<keyword evidence="2 6" id="KW-0812">Transmembrane</keyword>
<dbReference type="PANTHER" id="PTHR46641:SF2">
    <property type="entry name" value="FMRFAMIDE RECEPTOR"/>
    <property type="match status" value="1"/>
</dbReference>
<comment type="caution">
    <text evidence="8">The sequence shown here is derived from an EMBL/GenBank/DDBJ whole genome shotgun (WGS) entry which is preliminary data.</text>
</comment>
<feature type="transmembrane region" description="Helical" evidence="6">
    <location>
        <begin position="123"/>
        <end position="141"/>
    </location>
</feature>
<accession>A0A2T7PVA4</accession>
<evidence type="ECO:0000256" key="1">
    <source>
        <dbReference type="ARBA" id="ARBA00004370"/>
    </source>
</evidence>
<keyword evidence="4 6" id="KW-0472">Membrane</keyword>
<dbReference type="AlphaFoldDB" id="A0A2T7PVA4"/>
<feature type="transmembrane region" description="Helical" evidence="6">
    <location>
        <begin position="45"/>
        <end position="65"/>
    </location>
</feature>
<name>A0A2T7PVA4_POMCA</name>
<reference evidence="8 9" key="1">
    <citation type="submission" date="2018-04" db="EMBL/GenBank/DDBJ databases">
        <title>The genome of golden apple snail Pomacea canaliculata provides insight into stress tolerance and invasive adaptation.</title>
        <authorList>
            <person name="Liu C."/>
            <person name="Liu B."/>
            <person name="Ren Y."/>
            <person name="Zhang Y."/>
            <person name="Wang H."/>
            <person name="Li S."/>
            <person name="Jiang F."/>
            <person name="Yin L."/>
            <person name="Zhang G."/>
            <person name="Qian W."/>
            <person name="Fan W."/>
        </authorList>
    </citation>
    <scope>NUCLEOTIDE SEQUENCE [LARGE SCALE GENOMIC DNA]</scope>
    <source>
        <strain evidence="8">SZHN2017</strain>
        <tissue evidence="8">Muscle</tissue>
    </source>
</reference>
<feature type="domain" description="G-protein coupled receptors family 1 profile" evidence="7">
    <location>
        <begin position="58"/>
        <end position="317"/>
    </location>
</feature>
<dbReference type="Proteomes" id="UP000245119">
    <property type="component" value="Linkage Group LG2"/>
</dbReference>
<dbReference type="STRING" id="400727.A0A2T7PVA4"/>
<dbReference type="PRINTS" id="PR00237">
    <property type="entry name" value="GPCRRHODOPSN"/>
</dbReference>
<organism evidence="8 9">
    <name type="scientific">Pomacea canaliculata</name>
    <name type="common">Golden apple snail</name>
    <dbReference type="NCBI Taxonomy" id="400727"/>
    <lineage>
        <taxon>Eukaryota</taxon>
        <taxon>Metazoa</taxon>
        <taxon>Spiralia</taxon>
        <taxon>Lophotrochozoa</taxon>
        <taxon>Mollusca</taxon>
        <taxon>Gastropoda</taxon>
        <taxon>Caenogastropoda</taxon>
        <taxon>Architaenioglossa</taxon>
        <taxon>Ampullarioidea</taxon>
        <taxon>Ampullariidae</taxon>
        <taxon>Pomacea</taxon>
    </lineage>
</organism>
<feature type="region of interest" description="Disordered" evidence="5">
    <location>
        <begin position="379"/>
        <end position="408"/>
    </location>
</feature>
<proteinExistence type="predicted"/>
<dbReference type="Gene3D" id="1.20.1070.10">
    <property type="entry name" value="Rhodopsin 7-helix transmembrane proteins"/>
    <property type="match status" value="1"/>
</dbReference>
<dbReference type="SUPFAM" id="SSF81321">
    <property type="entry name" value="Family A G protein-coupled receptor-like"/>
    <property type="match status" value="1"/>
</dbReference>
<dbReference type="GO" id="GO:0004930">
    <property type="term" value="F:G protein-coupled receptor activity"/>
    <property type="evidence" value="ECO:0007669"/>
    <property type="project" value="InterPro"/>
</dbReference>
<dbReference type="OrthoDB" id="10011262at2759"/>
<evidence type="ECO:0000313" key="9">
    <source>
        <dbReference type="Proteomes" id="UP000245119"/>
    </source>
</evidence>
<dbReference type="CDD" id="cd14978">
    <property type="entry name" value="7tmA_FMRFamide_R-like"/>
    <property type="match status" value="1"/>
</dbReference>
<feature type="transmembrane region" description="Helical" evidence="6">
    <location>
        <begin position="77"/>
        <end position="103"/>
    </location>
</feature>
<dbReference type="InterPro" id="IPR000276">
    <property type="entry name" value="GPCR_Rhodpsn"/>
</dbReference>